<organism evidence="1 2">
    <name type="scientific">Colletotrichum orchidophilum</name>
    <dbReference type="NCBI Taxonomy" id="1209926"/>
    <lineage>
        <taxon>Eukaryota</taxon>
        <taxon>Fungi</taxon>
        <taxon>Dikarya</taxon>
        <taxon>Ascomycota</taxon>
        <taxon>Pezizomycotina</taxon>
        <taxon>Sordariomycetes</taxon>
        <taxon>Hypocreomycetidae</taxon>
        <taxon>Glomerellales</taxon>
        <taxon>Glomerellaceae</taxon>
        <taxon>Colletotrichum</taxon>
    </lineage>
</organism>
<accession>A0A1G4B897</accession>
<protein>
    <submittedName>
        <fullName evidence="1">Uncharacterized protein</fullName>
    </submittedName>
</protein>
<dbReference type="EMBL" id="MJBS01000055">
    <property type="protein sequence ID" value="OHE97641.1"/>
    <property type="molecule type" value="Genomic_DNA"/>
</dbReference>
<evidence type="ECO:0000313" key="1">
    <source>
        <dbReference type="EMBL" id="OHE97641.1"/>
    </source>
</evidence>
<comment type="caution">
    <text evidence="1">The sequence shown here is derived from an EMBL/GenBank/DDBJ whole genome shotgun (WGS) entry which is preliminary data.</text>
</comment>
<proteinExistence type="predicted"/>
<dbReference type="GeneID" id="34560204"/>
<gene>
    <name evidence="1" type="ORF">CORC01_07056</name>
</gene>
<keyword evidence="2" id="KW-1185">Reference proteome</keyword>
<dbReference type="RefSeq" id="XP_022474794.1">
    <property type="nucleotide sequence ID" value="XM_022618694.1"/>
</dbReference>
<evidence type="ECO:0000313" key="2">
    <source>
        <dbReference type="Proteomes" id="UP000176998"/>
    </source>
</evidence>
<reference evidence="1 2" key="1">
    <citation type="submission" date="2016-09" db="EMBL/GenBank/DDBJ databases">
        <authorList>
            <person name="Capua I."/>
            <person name="De Benedictis P."/>
            <person name="Joannis T."/>
            <person name="Lombin L.H."/>
            <person name="Cattoli G."/>
        </authorList>
    </citation>
    <scope>NUCLEOTIDE SEQUENCE [LARGE SCALE GENOMIC DNA]</scope>
    <source>
        <strain evidence="1 2">IMI 309357</strain>
    </source>
</reference>
<dbReference type="AlphaFoldDB" id="A0A1G4B897"/>
<dbReference type="Proteomes" id="UP000176998">
    <property type="component" value="Unassembled WGS sequence"/>
</dbReference>
<name>A0A1G4B897_9PEZI</name>
<sequence length="90" mass="10126">MLAASPLAWRFFPEGRSRPADVPSSNPSYPPCMRLQLRLQPRQVSCLPCLELPDIGRRKVEKTESKGRTRVTWALMSRAPQAVPALPGWL</sequence>